<gene>
    <name evidence="3" type="ORF">PH603_06005</name>
</gene>
<dbReference type="Pfam" id="PF14559">
    <property type="entry name" value="TPR_19"/>
    <property type="match status" value="1"/>
</dbReference>
<dbReference type="Pfam" id="PF13469">
    <property type="entry name" value="Sulfotransfer_3"/>
    <property type="match status" value="1"/>
</dbReference>
<dbReference type="InterPro" id="IPR027417">
    <property type="entry name" value="P-loop_NTPase"/>
</dbReference>
<organism evidence="3 4">
    <name type="scientific">Gimibacter soli</name>
    <dbReference type="NCBI Taxonomy" id="3024400"/>
    <lineage>
        <taxon>Bacteria</taxon>
        <taxon>Pseudomonadati</taxon>
        <taxon>Pseudomonadota</taxon>
        <taxon>Alphaproteobacteria</taxon>
        <taxon>Kordiimonadales</taxon>
        <taxon>Temperatibacteraceae</taxon>
        <taxon>Gimibacter</taxon>
    </lineage>
</organism>
<dbReference type="PROSITE" id="PS50005">
    <property type="entry name" value="TPR"/>
    <property type="match status" value="2"/>
</dbReference>
<sequence length="522" mass="56787">MHPALKPIDDMLRRRDIAGAAAGLEAFMARSPDVAEAHLMAGRLAQMQADFTRMRDAAGQAERLAPGHPVASLMGIEARIHLGEIAEAAERLAQMEVAAATNPVMLQHIAEFYTQAGRHADADRVYKAALAITPDDPRLLFNAATAALSLGQIDAAEALLDRAIAINPADGDAWYNRATLRTWTHENNHIAALEGWLKTGPVKSLRAVPIHYALAKQYEDTGDHAAAFRHLQAGGDLRAAHMRYSVQADTDAMALIAGTFDADFAAGVPAMSDEPGPVFVLGLPRTGTTLVERMLAAHDEVESLGEINDFAYALMAEAGPAKGKADLIARTRDMDHASLGARYLRTSAGRGAGKAYRIDKTPSNFLYLGLIAKALPTARIIHLRRHPMDSCFAIYKTLFRMGYPWSYRLADIAEYYVAYSRLMDHWRAVLPGRFLDVDYEALVADPEGESRRLSAHLGLDWSPAVLDFHRSDAPSTTASAVQVRRPVYKSSVGKWQHYARELAPLAERLQAAGIDIGVGAVA</sequence>
<proteinExistence type="predicted"/>
<evidence type="ECO:0000313" key="4">
    <source>
        <dbReference type="Proteomes" id="UP001217500"/>
    </source>
</evidence>
<dbReference type="Gene3D" id="1.25.40.10">
    <property type="entry name" value="Tetratricopeptide repeat domain"/>
    <property type="match status" value="1"/>
</dbReference>
<keyword evidence="4" id="KW-1185">Reference proteome</keyword>
<dbReference type="Gene3D" id="3.40.50.300">
    <property type="entry name" value="P-loop containing nucleotide triphosphate hydrolases"/>
    <property type="match status" value="1"/>
</dbReference>
<dbReference type="Proteomes" id="UP001217500">
    <property type="component" value="Chromosome"/>
</dbReference>
<evidence type="ECO:0000256" key="1">
    <source>
        <dbReference type="ARBA" id="ARBA00022679"/>
    </source>
</evidence>
<dbReference type="InterPro" id="IPR011990">
    <property type="entry name" value="TPR-like_helical_dom_sf"/>
</dbReference>
<evidence type="ECO:0000313" key="3">
    <source>
        <dbReference type="EMBL" id="WCL55310.1"/>
    </source>
</evidence>
<dbReference type="InterPro" id="IPR019734">
    <property type="entry name" value="TPR_rpt"/>
</dbReference>
<keyword evidence="2" id="KW-0802">TPR repeat</keyword>
<dbReference type="RefSeq" id="WP_289505104.1">
    <property type="nucleotide sequence ID" value="NZ_CP116805.1"/>
</dbReference>
<dbReference type="AlphaFoldDB" id="A0AAE9XV48"/>
<dbReference type="SUPFAM" id="SSF52540">
    <property type="entry name" value="P-loop containing nucleoside triphosphate hydrolases"/>
    <property type="match status" value="1"/>
</dbReference>
<accession>A0AAE9XV48</accession>
<reference evidence="3" key="1">
    <citation type="submission" date="2023-01" db="EMBL/GenBank/DDBJ databases">
        <title>The genome sequence of Kordiimonadaceae bacterium 6D33.</title>
        <authorList>
            <person name="Liu Y."/>
        </authorList>
    </citation>
    <scope>NUCLEOTIDE SEQUENCE</scope>
    <source>
        <strain evidence="3">6D33</strain>
    </source>
</reference>
<dbReference type="InterPro" id="IPR026634">
    <property type="entry name" value="TPST-like"/>
</dbReference>
<dbReference type="GO" id="GO:0008476">
    <property type="term" value="F:protein-tyrosine sulfotransferase activity"/>
    <property type="evidence" value="ECO:0007669"/>
    <property type="project" value="InterPro"/>
</dbReference>
<feature type="repeat" description="TPR" evidence="2">
    <location>
        <begin position="137"/>
        <end position="170"/>
    </location>
</feature>
<evidence type="ECO:0000256" key="2">
    <source>
        <dbReference type="PROSITE-ProRule" id="PRU00339"/>
    </source>
</evidence>
<dbReference type="PANTHER" id="PTHR12788:SF10">
    <property type="entry name" value="PROTEIN-TYROSINE SULFOTRANSFERASE"/>
    <property type="match status" value="1"/>
</dbReference>
<dbReference type="KEGG" id="gso:PH603_06005"/>
<dbReference type="SUPFAM" id="SSF48452">
    <property type="entry name" value="TPR-like"/>
    <property type="match status" value="1"/>
</dbReference>
<feature type="repeat" description="TPR" evidence="2">
    <location>
        <begin position="103"/>
        <end position="136"/>
    </location>
</feature>
<dbReference type="EMBL" id="CP116805">
    <property type="protein sequence ID" value="WCL55310.1"/>
    <property type="molecule type" value="Genomic_DNA"/>
</dbReference>
<protein>
    <submittedName>
        <fullName evidence="3">Sulfotransferase</fullName>
    </submittedName>
</protein>
<dbReference type="PANTHER" id="PTHR12788">
    <property type="entry name" value="PROTEIN-TYROSINE SULFOTRANSFERASE 2"/>
    <property type="match status" value="1"/>
</dbReference>
<name>A0AAE9XV48_9PROT</name>
<keyword evidence="1" id="KW-0808">Transferase</keyword>
<dbReference type="SMART" id="SM00028">
    <property type="entry name" value="TPR"/>
    <property type="match status" value="4"/>
</dbReference>